<evidence type="ECO:0000313" key="1">
    <source>
        <dbReference type="EMBL" id="TCZ64961.1"/>
    </source>
</evidence>
<dbReference type="NCBIfam" id="TIGR03293">
    <property type="entry name" value="PhnG_redo"/>
    <property type="match status" value="1"/>
</dbReference>
<dbReference type="Proteomes" id="UP000295023">
    <property type="component" value="Unassembled WGS sequence"/>
</dbReference>
<proteinExistence type="predicted"/>
<organism evidence="1 2">
    <name type="scientific">Roseicella aquatilis</name>
    <dbReference type="NCBI Taxonomy" id="2527868"/>
    <lineage>
        <taxon>Bacteria</taxon>
        <taxon>Pseudomonadati</taxon>
        <taxon>Pseudomonadota</taxon>
        <taxon>Alphaproteobacteria</taxon>
        <taxon>Acetobacterales</taxon>
        <taxon>Roseomonadaceae</taxon>
        <taxon>Roseicella</taxon>
    </lineage>
</organism>
<accession>A0A4R4DW94</accession>
<reference evidence="1 2" key="1">
    <citation type="submission" date="2019-03" db="EMBL/GenBank/DDBJ databases">
        <title>Paracraurococcus aquatilis NE82 genome sequence.</title>
        <authorList>
            <person name="Zhao Y."/>
            <person name="Du Z."/>
        </authorList>
    </citation>
    <scope>NUCLEOTIDE SEQUENCE [LARGE SCALE GENOMIC DNA]</scope>
    <source>
        <strain evidence="1 2">NE82</strain>
    </source>
</reference>
<name>A0A4R4DW94_9PROT</name>
<dbReference type="OrthoDB" id="530475at2"/>
<dbReference type="AlphaFoldDB" id="A0A4R4DW94"/>
<dbReference type="GO" id="GO:0016829">
    <property type="term" value="F:lyase activity"/>
    <property type="evidence" value="ECO:0007669"/>
    <property type="project" value="UniProtKB-KW"/>
</dbReference>
<dbReference type="EMBL" id="SKBM01000004">
    <property type="protein sequence ID" value="TCZ64961.1"/>
    <property type="molecule type" value="Genomic_DNA"/>
</dbReference>
<gene>
    <name evidence="1" type="primary">phnG</name>
    <name evidence="1" type="ORF">EXY23_06215</name>
</gene>
<dbReference type="GO" id="GO:0015716">
    <property type="term" value="P:organic phosphonate transport"/>
    <property type="evidence" value="ECO:0007669"/>
    <property type="project" value="InterPro"/>
</dbReference>
<protein>
    <submittedName>
        <fullName evidence="1">Phosphonate C-P lyase system protein PhnG</fullName>
    </submittedName>
</protein>
<comment type="caution">
    <text evidence="1">The sequence shown here is derived from an EMBL/GenBank/DDBJ whole genome shotgun (WGS) entry which is preliminary data.</text>
</comment>
<dbReference type="InterPro" id="IPR009609">
    <property type="entry name" value="Phosphonate_metab_PhnG"/>
</dbReference>
<evidence type="ECO:0000313" key="2">
    <source>
        <dbReference type="Proteomes" id="UP000295023"/>
    </source>
</evidence>
<keyword evidence="1" id="KW-0456">Lyase</keyword>
<dbReference type="RefSeq" id="WP_132285674.1">
    <property type="nucleotide sequence ID" value="NZ_SKBM01000004.1"/>
</dbReference>
<sequence>MPVGTVPTTPQEQRRAAMALCAEAKPEELRAALDAVAYRGAVETLRPAETGLVMARARIGGDGSPFNLGEATVTRAAVRIASGEAGFAWHLGRDAARAEAAALLDALWQVPTLRPTVEAVLVPVAQRLEAEAAREARHTAATRVEFFTMVRGEG</sequence>
<keyword evidence="2" id="KW-1185">Reference proteome</keyword>
<dbReference type="GO" id="GO:0019634">
    <property type="term" value="P:organic phosphonate metabolic process"/>
    <property type="evidence" value="ECO:0007669"/>
    <property type="project" value="InterPro"/>
</dbReference>
<dbReference type="Pfam" id="PF06754">
    <property type="entry name" value="PhnG"/>
    <property type="match status" value="1"/>
</dbReference>